<reference evidence="10" key="1">
    <citation type="submission" date="2023-12" db="EMBL/GenBank/DDBJ databases">
        <title>Fervidustalea candida gen. nov., sp. nov., a novel member of the family Paenibacillaceae isolated from a geothermal area.</title>
        <authorList>
            <person name="Li W.-J."/>
            <person name="Jiao J.-Y."/>
            <person name="Chen Y."/>
        </authorList>
    </citation>
    <scope>NUCLEOTIDE SEQUENCE</scope>
    <source>
        <strain evidence="10">SYSU GA230002</strain>
    </source>
</reference>
<protein>
    <submittedName>
        <fullName evidence="10">DMT family transporter</fullName>
    </submittedName>
</protein>
<dbReference type="RefSeq" id="WP_371752978.1">
    <property type="nucleotide sequence ID" value="NZ_JAYJLD010000004.1"/>
</dbReference>
<evidence type="ECO:0000313" key="10">
    <source>
        <dbReference type="EMBL" id="MEB3100864.1"/>
    </source>
</evidence>
<feature type="transmembrane region" description="Helical" evidence="8">
    <location>
        <begin position="272"/>
        <end position="290"/>
    </location>
</feature>
<feature type="domain" description="EamA" evidence="9">
    <location>
        <begin position="5"/>
        <end position="137"/>
    </location>
</feature>
<evidence type="ECO:0000313" key="11">
    <source>
        <dbReference type="Proteomes" id="UP001310386"/>
    </source>
</evidence>
<feature type="transmembrane region" description="Helical" evidence="8">
    <location>
        <begin position="214"/>
        <end position="235"/>
    </location>
</feature>
<name>A0ABU5ZEE1_9BACL</name>
<keyword evidence="5 8" id="KW-1133">Transmembrane helix</keyword>
<proteinExistence type="inferred from homology"/>
<dbReference type="Pfam" id="PF00892">
    <property type="entry name" value="EamA"/>
    <property type="match status" value="2"/>
</dbReference>
<evidence type="ECO:0000256" key="6">
    <source>
        <dbReference type="ARBA" id="ARBA00023136"/>
    </source>
</evidence>
<dbReference type="EMBL" id="JAYJLD010000004">
    <property type="protein sequence ID" value="MEB3100864.1"/>
    <property type="molecule type" value="Genomic_DNA"/>
</dbReference>
<evidence type="ECO:0000256" key="5">
    <source>
        <dbReference type="ARBA" id="ARBA00022989"/>
    </source>
</evidence>
<feature type="transmembrane region" description="Helical" evidence="8">
    <location>
        <begin position="64"/>
        <end position="87"/>
    </location>
</feature>
<feature type="domain" description="EamA" evidence="9">
    <location>
        <begin position="151"/>
        <end position="288"/>
    </location>
</feature>
<organism evidence="10 11">
    <name type="scientific">Ferviditalea candida</name>
    <dbReference type="NCBI Taxonomy" id="3108399"/>
    <lineage>
        <taxon>Bacteria</taxon>
        <taxon>Bacillati</taxon>
        <taxon>Bacillota</taxon>
        <taxon>Bacilli</taxon>
        <taxon>Bacillales</taxon>
        <taxon>Paenibacillaceae</taxon>
        <taxon>Ferviditalea</taxon>
    </lineage>
</organism>
<evidence type="ECO:0000256" key="4">
    <source>
        <dbReference type="ARBA" id="ARBA00022692"/>
    </source>
</evidence>
<feature type="transmembrane region" description="Helical" evidence="8">
    <location>
        <begin position="247"/>
        <end position="266"/>
    </location>
</feature>
<keyword evidence="11" id="KW-1185">Reference proteome</keyword>
<dbReference type="SUPFAM" id="SSF103481">
    <property type="entry name" value="Multidrug resistance efflux transporter EmrE"/>
    <property type="match status" value="2"/>
</dbReference>
<keyword evidence="6 8" id="KW-0472">Membrane</keyword>
<evidence type="ECO:0000259" key="9">
    <source>
        <dbReference type="Pfam" id="PF00892"/>
    </source>
</evidence>
<dbReference type="InterPro" id="IPR037185">
    <property type="entry name" value="EmrE-like"/>
</dbReference>
<evidence type="ECO:0000256" key="2">
    <source>
        <dbReference type="ARBA" id="ARBA00007362"/>
    </source>
</evidence>
<feature type="transmembrane region" description="Helical" evidence="8">
    <location>
        <begin position="93"/>
        <end position="115"/>
    </location>
</feature>
<accession>A0ABU5ZEE1</accession>
<sequence length="314" mass="33234">MEKRIYLMLAGVVISWGLNVVAVKYLTEQAPMFSVAALRIIFAALAMLPFVWKGYGWFKLNARQWILIFLIGLTSVFINQIFLVWGLALTSAINAALILGLNPLSTALLAAIFLGEGLGWRLIAGIVLGFTGVVLAVASKSAEGGIAVAGWGDLVVLGSMLSYVIGSLFVKKLAGRIPALVITAYSTAIGAAMLGAADLGIYGARAFTSIDGDAFFWILMLFSAWVATALGNLGWNYGIQMLGAGRTAIFLNGLPFAGMAGAFLFLGEHLHWIHAFAFALTAAGIMLALHKRSGTGHTSKPSKPAKPKTPQLTS</sequence>
<evidence type="ECO:0000256" key="3">
    <source>
        <dbReference type="ARBA" id="ARBA00022475"/>
    </source>
</evidence>
<comment type="caution">
    <text evidence="10">The sequence shown here is derived from an EMBL/GenBank/DDBJ whole genome shotgun (WGS) entry which is preliminary data.</text>
</comment>
<feature type="transmembrane region" description="Helical" evidence="8">
    <location>
        <begin position="122"/>
        <end position="139"/>
    </location>
</feature>
<feature type="transmembrane region" description="Helical" evidence="8">
    <location>
        <begin position="7"/>
        <end position="26"/>
    </location>
</feature>
<dbReference type="InterPro" id="IPR000620">
    <property type="entry name" value="EamA_dom"/>
</dbReference>
<keyword evidence="4 8" id="KW-0812">Transmembrane</keyword>
<gene>
    <name evidence="10" type="ORF">VF724_04235</name>
</gene>
<dbReference type="PANTHER" id="PTHR32322">
    <property type="entry name" value="INNER MEMBRANE TRANSPORTER"/>
    <property type="match status" value="1"/>
</dbReference>
<evidence type="ECO:0000256" key="8">
    <source>
        <dbReference type="SAM" id="Phobius"/>
    </source>
</evidence>
<dbReference type="Proteomes" id="UP001310386">
    <property type="component" value="Unassembled WGS sequence"/>
</dbReference>
<feature type="transmembrane region" description="Helical" evidence="8">
    <location>
        <begin position="32"/>
        <end position="52"/>
    </location>
</feature>
<dbReference type="InterPro" id="IPR050638">
    <property type="entry name" value="AA-Vitamin_Transporters"/>
</dbReference>
<evidence type="ECO:0000256" key="7">
    <source>
        <dbReference type="SAM" id="MobiDB-lite"/>
    </source>
</evidence>
<keyword evidence="3" id="KW-1003">Cell membrane</keyword>
<feature type="transmembrane region" description="Helical" evidence="8">
    <location>
        <begin position="145"/>
        <end position="165"/>
    </location>
</feature>
<dbReference type="PANTHER" id="PTHR32322:SF18">
    <property type="entry name" value="S-ADENOSYLMETHIONINE_S-ADENOSYLHOMOCYSTEINE TRANSPORTER"/>
    <property type="match status" value="1"/>
</dbReference>
<comment type="subcellular location">
    <subcellularLocation>
        <location evidence="1">Cell membrane</location>
        <topology evidence="1">Multi-pass membrane protein</topology>
    </subcellularLocation>
</comment>
<feature type="transmembrane region" description="Helical" evidence="8">
    <location>
        <begin position="177"/>
        <end position="202"/>
    </location>
</feature>
<feature type="region of interest" description="Disordered" evidence="7">
    <location>
        <begin position="293"/>
        <end position="314"/>
    </location>
</feature>
<evidence type="ECO:0000256" key="1">
    <source>
        <dbReference type="ARBA" id="ARBA00004651"/>
    </source>
</evidence>
<comment type="similarity">
    <text evidence="2">Belongs to the EamA transporter family.</text>
</comment>